<name>A0A8S3JY05_9BILA</name>
<gene>
    <name evidence="3" type="ORF">GIL414_LOCUS85725</name>
    <name evidence="2" type="ORF">SMN809_LOCUS78508</name>
</gene>
<reference evidence="3" key="1">
    <citation type="submission" date="2021-02" db="EMBL/GenBank/DDBJ databases">
        <authorList>
            <person name="Nowell W R."/>
        </authorList>
    </citation>
    <scope>NUCLEOTIDE SEQUENCE</scope>
</reference>
<feature type="non-terminal residue" evidence="3">
    <location>
        <position position="98"/>
    </location>
</feature>
<proteinExistence type="predicted"/>
<dbReference type="Proteomes" id="UP000681720">
    <property type="component" value="Unassembled WGS sequence"/>
</dbReference>
<dbReference type="EMBL" id="CAJOBJ010371698">
    <property type="protein sequence ID" value="CAF5223718.1"/>
    <property type="molecule type" value="Genomic_DNA"/>
</dbReference>
<sequence>YKSCDLNTMSNPEELTITTVDKYPSSLSSSSSAEDEIMYIEPYCNVESQMKVKVQVLITQNSINTLSNQLSSKNSSTDKRSSSHRKRYLSSWDNDPAS</sequence>
<evidence type="ECO:0000313" key="4">
    <source>
        <dbReference type="Proteomes" id="UP000681720"/>
    </source>
</evidence>
<accession>A0A8S3JY05</accession>
<dbReference type="EMBL" id="CAJOBI010340016">
    <property type="protein sequence ID" value="CAF5211526.1"/>
    <property type="molecule type" value="Genomic_DNA"/>
</dbReference>
<organism evidence="3 4">
    <name type="scientific">Rotaria magnacalcarata</name>
    <dbReference type="NCBI Taxonomy" id="392030"/>
    <lineage>
        <taxon>Eukaryota</taxon>
        <taxon>Metazoa</taxon>
        <taxon>Spiralia</taxon>
        <taxon>Gnathifera</taxon>
        <taxon>Rotifera</taxon>
        <taxon>Eurotatoria</taxon>
        <taxon>Bdelloidea</taxon>
        <taxon>Philodinida</taxon>
        <taxon>Philodinidae</taxon>
        <taxon>Rotaria</taxon>
    </lineage>
</organism>
<evidence type="ECO:0000256" key="1">
    <source>
        <dbReference type="SAM" id="MobiDB-lite"/>
    </source>
</evidence>
<dbReference type="AlphaFoldDB" id="A0A8S3JY05"/>
<comment type="caution">
    <text evidence="3">The sequence shown here is derived from an EMBL/GenBank/DDBJ whole genome shotgun (WGS) entry which is preliminary data.</text>
</comment>
<feature type="region of interest" description="Disordered" evidence="1">
    <location>
        <begin position="68"/>
        <end position="98"/>
    </location>
</feature>
<evidence type="ECO:0000313" key="2">
    <source>
        <dbReference type="EMBL" id="CAF5211526.1"/>
    </source>
</evidence>
<evidence type="ECO:0000313" key="3">
    <source>
        <dbReference type="EMBL" id="CAF5223718.1"/>
    </source>
</evidence>
<feature type="non-terminal residue" evidence="3">
    <location>
        <position position="1"/>
    </location>
</feature>
<protein>
    <submittedName>
        <fullName evidence="3">Uncharacterized protein</fullName>
    </submittedName>
</protein>
<dbReference type="Proteomes" id="UP000676336">
    <property type="component" value="Unassembled WGS sequence"/>
</dbReference>